<organism evidence="2">
    <name type="scientific">Cyanobacterium aponinum AL20115</name>
    <dbReference type="NCBI Taxonomy" id="3090662"/>
    <lineage>
        <taxon>Bacteria</taxon>
        <taxon>Bacillati</taxon>
        <taxon>Cyanobacteriota</taxon>
        <taxon>Cyanophyceae</taxon>
        <taxon>Oscillatoriophycideae</taxon>
        <taxon>Chroococcales</taxon>
        <taxon>Geminocystaceae</taxon>
        <taxon>Cyanobacterium</taxon>
    </lineage>
</organism>
<protein>
    <submittedName>
        <fullName evidence="2">Uncharacterized protein</fullName>
    </submittedName>
</protein>
<name>A0AAF0ZIX9_9CHRO</name>
<reference evidence="2" key="1">
    <citation type="submission" date="2023-11" db="EMBL/GenBank/DDBJ databases">
        <title>Genome sequence of Cyanobacterium aponinum BCRC AL20115.</title>
        <authorList>
            <person name="Chang H.-Y."/>
            <person name="Lin K.-M."/>
            <person name="Hsueh H.-T."/>
            <person name="Chu H.-A."/>
            <person name="Kuo C.-H."/>
        </authorList>
    </citation>
    <scope>NUCLEOTIDE SEQUENCE</scope>
    <source>
        <strain evidence="2">AL20115</strain>
        <plasmid evidence="2">pAL20115b</plasmid>
    </source>
</reference>
<feature type="compositionally biased region" description="Basic and acidic residues" evidence="1">
    <location>
        <begin position="167"/>
        <end position="182"/>
    </location>
</feature>
<gene>
    <name evidence="2" type="ORF">SAY89_18275</name>
</gene>
<evidence type="ECO:0000313" key="2">
    <source>
        <dbReference type="EMBL" id="WPF90499.1"/>
    </source>
</evidence>
<accession>A0AAF0ZIX9</accession>
<dbReference type="AlphaFoldDB" id="A0AAF0ZIX9"/>
<keyword evidence="2" id="KW-0614">Plasmid</keyword>
<sequence>MNKTSKGLNRYEIHLSDKLMSEIESIAMMEGAKVHHISKKPIIKDTVISLLELGIKAVFEGVELPKKPNDTNTDNDNRIDLSELDNRIEEKLKPLYSLVSELTDKLNRIANTDKDSYSDINTDTVTEYELIGIEKTEDSLFTSILDNVQTEEKAPSECPTLPLNEDLGDKLPEQENKPKDEQKELTDLQKEVLEKIAKIPSGDKFSFNSLSKELKISRTVLRNFDDWKEYFFIIEKGRGYEYIKI</sequence>
<feature type="region of interest" description="Disordered" evidence="1">
    <location>
        <begin position="151"/>
        <end position="182"/>
    </location>
</feature>
<dbReference type="EMBL" id="CP138350">
    <property type="protein sequence ID" value="WPF90499.1"/>
    <property type="molecule type" value="Genomic_DNA"/>
</dbReference>
<evidence type="ECO:0000256" key="1">
    <source>
        <dbReference type="SAM" id="MobiDB-lite"/>
    </source>
</evidence>
<geneLocation type="plasmid" evidence="2">
    <name>pAL20115b</name>
</geneLocation>
<dbReference type="RefSeq" id="WP_320002367.1">
    <property type="nucleotide sequence ID" value="NZ_CP138350.1"/>
</dbReference>
<proteinExistence type="predicted"/>